<evidence type="ECO:0000256" key="5">
    <source>
        <dbReference type="ARBA" id="ARBA00023163"/>
    </source>
</evidence>
<dbReference type="GO" id="GO:0016987">
    <property type="term" value="F:sigma factor activity"/>
    <property type="evidence" value="ECO:0007669"/>
    <property type="project" value="UniProtKB-KW"/>
</dbReference>
<dbReference type="AlphaFoldDB" id="A0A645D9K1"/>
<dbReference type="Gene3D" id="1.10.1740.10">
    <property type="match status" value="1"/>
</dbReference>
<evidence type="ECO:0000313" key="8">
    <source>
        <dbReference type="EMBL" id="MPM86014.1"/>
    </source>
</evidence>
<dbReference type="InterPro" id="IPR014284">
    <property type="entry name" value="RNA_pol_sigma-70_dom"/>
</dbReference>
<evidence type="ECO:0000256" key="4">
    <source>
        <dbReference type="ARBA" id="ARBA00023125"/>
    </source>
</evidence>
<dbReference type="SUPFAM" id="SSF88659">
    <property type="entry name" value="Sigma3 and sigma4 domains of RNA polymerase sigma factors"/>
    <property type="match status" value="1"/>
</dbReference>
<dbReference type="InterPro" id="IPR013324">
    <property type="entry name" value="RNA_pol_sigma_r3/r4-like"/>
</dbReference>
<dbReference type="PANTHER" id="PTHR43133:SF8">
    <property type="entry name" value="RNA POLYMERASE SIGMA FACTOR HI_1459-RELATED"/>
    <property type="match status" value="1"/>
</dbReference>
<evidence type="ECO:0000256" key="3">
    <source>
        <dbReference type="ARBA" id="ARBA00023082"/>
    </source>
</evidence>
<gene>
    <name evidence="8" type="ORF">SDC9_133097</name>
</gene>
<dbReference type="Pfam" id="PF08281">
    <property type="entry name" value="Sigma70_r4_2"/>
    <property type="match status" value="1"/>
</dbReference>
<name>A0A645D9K1_9ZZZZ</name>
<dbReference type="NCBIfam" id="TIGR02937">
    <property type="entry name" value="sigma70-ECF"/>
    <property type="match status" value="1"/>
</dbReference>
<keyword evidence="3" id="KW-0731">Sigma factor</keyword>
<dbReference type="PANTHER" id="PTHR43133">
    <property type="entry name" value="RNA POLYMERASE ECF-TYPE SIGMA FACTO"/>
    <property type="match status" value="1"/>
</dbReference>
<evidence type="ECO:0000259" key="6">
    <source>
        <dbReference type="Pfam" id="PF04542"/>
    </source>
</evidence>
<dbReference type="Gene3D" id="1.10.10.10">
    <property type="entry name" value="Winged helix-like DNA-binding domain superfamily/Winged helix DNA-binding domain"/>
    <property type="match status" value="1"/>
</dbReference>
<feature type="domain" description="RNA polymerase sigma factor 70 region 4 type 2" evidence="7">
    <location>
        <begin position="127"/>
        <end position="175"/>
    </location>
</feature>
<protein>
    <recommendedName>
        <fullName evidence="9">RNA polymerase sigma factor 70 region 4 type 2 domain-containing protein</fullName>
    </recommendedName>
</protein>
<keyword evidence="5" id="KW-0804">Transcription</keyword>
<reference evidence="8" key="1">
    <citation type="submission" date="2019-08" db="EMBL/GenBank/DDBJ databases">
        <authorList>
            <person name="Kucharzyk K."/>
            <person name="Murdoch R.W."/>
            <person name="Higgins S."/>
            <person name="Loffler F."/>
        </authorList>
    </citation>
    <scope>NUCLEOTIDE SEQUENCE</scope>
</reference>
<organism evidence="8">
    <name type="scientific">bioreactor metagenome</name>
    <dbReference type="NCBI Taxonomy" id="1076179"/>
    <lineage>
        <taxon>unclassified sequences</taxon>
        <taxon>metagenomes</taxon>
        <taxon>ecological metagenomes</taxon>
    </lineage>
</organism>
<keyword evidence="2" id="KW-0805">Transcription regulation</keyword>
<evidence type="ECO:0000256" key="2">
    <source>
        <dbReference type="ARBA" id="ARBA00023015"/>
    </source>
</evidence>
<comment type="similarity">
    <text evidence="1">Belongs to the sigma-70 factor family. ECF subfamily.</text>
</comment>
<dbReference type="InterPro" id="IPR036388">
    <property type="entry name" value="WH-like_DNA-bd_sf"/>
</dbReference>
<feature type="domain" description="RNA polymerase sigma-70 region 2" evidence="6">
    <location>
        <begin position="24"/>
        <end position="85"/>
    </location>
</feature>
<dbReference type="GO" id="GO:0006352">
    <property type="term" value="P:DNA-templated transcription initiation"/>
    <property type="evidence" value="ECO:0007669"/>
    <property type="project" value="InterPro"/>
</dbReference>
<dbReference type="InterPro" id="IPR013249">
    <property type="entry name" value="RNA_pol_sigma70_r4_t2"/>
</dbReference>
<proteinExistence type="inferred from homology"/>
<sequence>MEDEPIVRMYLARDEEAIRETQKKYGNYLNRISQNILQDTSDSEECVNDTYLAAWNSIPPHRPEILRTYLGKLTRRISLDCIRKKYAGKRRGGDFELSVDELEDCLPASGTLYDEIENARLGEVIGRYLYGLPKDKRRMFVCRYWHSYSVKEISEVFGISETKAANVLYRIRKDLKTYLESEDLFHG</sequence>
<evidence type="ECO:0000256" key="1">
    <source>
        <dbReference type="ARBA" id="ARBA00010641"/>
    </source>
</evidence>
<dbReference type="EMBL" id="VSSQ01034163">
    <property type="protein sequence ID" value="MPM86014.1"/>
    <property type="molecule type" value="Genomic_DNA"/>
</dbReference>
<dbReference type="InterPro" id="IPR007627">
    <property type="entry name" value="RNA_pol_sigma70_r2"/>
</dbReference>
<dbReference type="SUPFAM" id="SSF88946">
    <property type="entry name" value="Sigma2 domain of RNA polymerase sigma factors"/>
    <property type="match status" value="1"/>
</dbReference>
<dbReference type="InterPro" id="IPR013325">
    <property type="entry name" value="RNA_pol_sigma_r2"/>
</dbReference>
<accession>A0A645D9K1</accession>
<evidence type="ECO:0008006" key="9">
    <source>
        <dbReference type="Google" id="ProtNLM"/>
    </source>
</evidence>
<keyword evidence="4" id="KW-0238">DNA-binding</keyword>
<dbReference type="InterPro" id="IPR039425">
    <property type="entry name" value="RNA_pol_sigma-70-like"/>
</dbReference>
<dbReference type="GO" id="GO:0003677">
    <property type="term" value="F:DNA binding"/>
    <property type="evidence" value="ECO:0007669"/>
    <property type="project" value="UniProtKB-KW"/>
</dbReference>
<dbReference type="Pfam" id="PF04542">
    <property type="entry name" value="Sigma70_r2"/>
    <property type="match status" value="1"/>
</dbReference>
<evidence type="ECO:0000259" key="7">
    <source>
        <dbReference type="Pfam" id="PF08281"/>
    </source>
</evidence>
<comment type="caution">
    <text evidence="8">The sequence shown here is derived from an EMBL/GenBank/DDBJ whole genome shotgun (WGS) entry which is preliminary data.</text>
</comment>